<proteinExistence type="predicted"/>
<sequence length="388" mass="43658">MPEKPRETKHQVVLNSLLHDLGTGRFQAGEKLPTEMELADSFAVSRPTVTKAVQELVQMGLVYRKAGAGTFVEETRSNQRRIFGLIVPELGDSEIFDPVCNQITNLIQKQSDFVQWAGTNSQPFHRESIEHVFAACRQLIEAQVSGVFFAPFVTPDETLNPNQKIVNGFRKAGIPVVLLDRDIEMFPQRSDFDLVGVDHLRAQARIASLLIETGHRRIAFWLWDNVANTIQLRIAGAQQVFLEAGIPFEQELIQTCDPNDMEQVSRLIQKLNPDAIMCANDIFAAKLLKTLDMIQIRVPQDLSVTGYDDVQYATLFRVPLSTLSQPCEKIGKIAVQLMNERVKNPDLPAREVTLTPSLVIRESTMDRRAAAKIESSADEYRSHLKHSQ</sequence>
<evidence type="ECO:0000313" key="5">
    <source>
        <dbReference type="EMBL" id="QDV17208.1"/>
    </source>
</evidence>
<evidence type="ECO:0000256" key="3">
    <source>
        <dbReference type="ARBA" id="ARBA00023163"/>
    </source>
</evidence>
<dbReference type="InterPro" id="IPR028082">
    <property type="entry name" value="Peripla_BP_I"/>
</dbReference>
<organism evidence="5 6">
    <name type="scientific">Gimesia panareensis</name>
    <dbReference type="NCBI Taxonomy" id="2527978"/>
    <lineage>
        <taxon>Bacteria</taxon>
        <taxon>Pseudomonadati</taxon>
        <taxon>Planctomycetota</taxon>
        <taxon>Planctomycetia</taxon>
        <taxon>Planctomycetales</taxon>
        <taxon>Planctomycetaceae</taxon>
        <taxon>Gimesia</taxon>
    </lineage>
</organism>
<dbReference type="GO" id="GO:0003700">
    <property type="term" value="F:DNA-binding transcription factor activity"/>
    <property type="evidence" value="ECO:0007669"/>
    <property type="project" value="InterPro"/>
</dbReference>
<accession>A0A518FLH4</accession>
<keyword evidence="1" id="KW-0805">Transcription regulation</keyword>
<evidence type="ECO:0000313" key="6">
    <source>
        <dbReference type="Proteomes" id="UP000320839"/>
    </source>
</evidence>
<dbReference type="Pfam" id="PF00392">
    <property type="entry name" value="GntR"/>
    <property type="match status" value="1"/>
</dbReference>
<protein>
    <submittedName>
        <fullName evidence="5">Arabinose metabolism transcriptional repressor</fullName>
    </submittedName>
</protein>
<dbReference type="Pfam" id="PF13377">
    <property type="entry name" value="Peripla_BP_3"/>
    <property type="match status" value="1"/>
</dbReference>
<keyword evidence="2" id="KW-0238">DNA-binding</keyword>
<dbReference type="CDD" id="cd07377">
    <property type="entry name" value="WHTH_GntR"/>
    <property type="match status" value="1"/>
</dbReference>
<dbReference type="PANTHER" id="PTHR30146">
    <property type="entry name" value="LACI-RELATED TRANSCRIPTIONAL REPRESSOR"/>
    <property type="match status" value="1"/>
</dbReference>
<dbReference type="SMART" id="SM00345">
    <property type="entry name" value="HTH_GNTR"/>
    <property type="match status" value="1"/>
</dbReference>
<dbReference type="SUPFAM" id="SSF46785">
    <property type="entry name" value="Winged helix' DNA-binding domain"/>
    <property type="match status" value="1"/>
</dbReference>
<dbReference type="InterPro" id="IPR036388">
    <property type="entry name" value="WH-like_DNA-bd_sf"/>
</dbReference>
<dbReference type="CDD" id="cd06267">
    <property type="entry name" value="PBP1_LacI_sugar_binding-like"/>
    <property type="match status" value="1"/>
</dbReference>
<reference evidence="5 6" key="1">
    <citation type="submission" date="2019-02" db="EMBL/GenBank/DDBJ databases">
        <title>Deep-cultivation of Planctomycetes and their phenomic and genomic characterization uncovers novel biology.</title>
        <authorList>
            <person name="Wiegand S."/>
            <person name="Jogler M."/>
            <person name="Boedeker C."/>
            <person name="Pinto D."/>
            <person name="Vollmers J."/>
            <person name="Rivas-Marin E."/>
            <person name="Kohn T."/>
            <person name="Peeters S.H."/>
            <person name="Heuer A."/>
            <person name="Rast P."/>
            <person name="Oberbeckmann S."/>
            <person name="Bunk B."/>
            <person name="Jeske O."/>
            <person name="Meyerdierks A."/>
            <person name="Storesund J.E."/>
            <person name="Kallscheuer N."/>
            <person name="Luecker S."/>
            <person name="Lage O.M."/>
            <person name="Pohl T."/>
            <person name="Merkel B.J."/>
            <person name="Hornburger P."/>
            <person name="Mueller R.-W."/>
            <person name="Bruemmer F."/>
            <person name="Labrenz M."/>
            <person name="Spormann A.M."/>
            <person name="Op den Camp H."/>
            <person name="Overmann J."/>
            <person name="Amann R."/>
            <person name="Jetten M.S.M."/>
            <person name="Mascher T."/>
            <person name="Medema M.H."/>
            <person name="Devos D.P."/>
            <person name="Kaster A.-K."/>
            <person name="Ovreas L."/>
            <person name="Rohde M."/>
            <person name="Galperin M.Y."/>
            <person name="Jogler C."/>
        </authorList>
    </citation>
    <scope>NUCLEOTIDE SEQUENCE [LARGE SCALE GENOMIC DNA]</scope>
    <source>
        <strain evidence="5 6">Pan153</strain>
    </source>
</reference>
<dbReference type="AlphaFoldDB" id="A0A518FLH4"/>
<evidence type="ECO:0000256" key="2">
    <source>
        <dbReference type="ARBA" id="ARBA00023125"/>
    </source>
</evidence>
<dbReference type="Gene3D" id="3.40.50.2300">
    <property type="match status" value="2"/>
</dbReference>
<dbReference type="InterPro" id="IPR000524">
    <property type="entry name" value="Tscrpt_reg_HTH_GntR"/>
</dbReference>
<dbReference type="InterPro" id="IPR036390">
    <property type="entry name" value="WH_DNA-bd_sf"/>
</dbReference>
<gene>
    <name evidence="5" type="primary">araR_1</name>
    <name evidence="5" type="ORF">Pan153_18430</name>
</gene>
<dbReference type="PRINTS" id="PR00035">
    <property type="entry name" value="HTHGNTR"/>
</dbReference>
<dbReference type="Proteomes" id="UP000320839">
    <property type="component" value="Chromosome"/>
</dbReference>
<evidence type="ECO:0000259" key="4">
    <source>
        <dbReference type="PROSITE" id="PS50949"/>
    </source>
</evidence>
<dbReference type="OrthoDB" id="9772505at2"/>
<dbReference type="PROSITE" id="PS50949">
    <property type="entry name" value="HTH_GNTR"/>
    <property type="match status" value="1"/>
</dbReference>
<dbReference type="SUPFAM" id="SSF53822">
    <property type="entry name" value="Periplasmic binding protein-like I"/>
    <property type="match status" value="1"/>
</dbReference>
<feature type="domain" description="HTH gntR-type" evidence="4">
    <location>
        <begin position="7"/>
        <end position="75"/>
    </location>
</feature>
<dbReference type="PANTHER" id="PTHR30146:SF109">
    <property type="entry name" value="HTH-TYPE TRANSCRIPTIONAL REGULATOR GALS"/>
    <property type="match status" value="1"/>
</dbReference>
<dbReference type="GO" id="GO:0000976">
    <property type="term" value="F:transcription cis-regulatory region binding"/>
    <property type="evidence" value="ECO:0007669"/>
    <property type="project" value="TreeGrafter"/>
</dbReference>
<dbReference type="EMBL" id="CP036317">
    <property type="protein sequence ID" value="QDV17208.1"/>
    <property type="molecule type" value="Genomic_DNA"/>
</dbReference>
<dbReference type="RefSeq" id="WP_145455228.1">
    <property type="nucleotide sequence ID" value="NZ_CP036317.1"/>
</dbReference>
<dbReference type="InterPro" id="IPR046335">
    <property type="entry name" value="LacI/GalR-like_sensor"/>
</dbReference>
<evidence type="ECO:0000256" key="1">
    <source>
        <dbReference type="ARBA" id="ARBA00023015"/>
    </source>
</evidence>
<name>A0A518FLH4_9PLAN</name>
<keyword evidence="3" id="KW-0804">Transcription</keyword>
<dbReference type="Gene3D" id="1.10.10.10">
    <property type="entry name" value="Winged helix-like DNA-binding domain superfamily/Winged helix DNA-binding domain"/>
    <property type="match status" value="1"/>
</dbReference>